<dbReference type="GO" id="GO:0043604">
    <property type="term" value="P:amide biosynthetic process"/>
    <property type="evidence" value="ECO:0007669"/>
    <property type="project" value="TreeGrafter"/>
</dbReference>
<evidence type="ECO:0000256" key="1">
    <source>
        <dbReference type="ARBA" id="ARBA00006247"/>
    </source>
</evidence>
<dbReference type="SUPFAM" id="SSF53187">
    <property type="entry name" value="Zn-dependent exopeptidases"/>
    <property type="match status" value="1"/>
</dbReference>
<dbReference type="PANTHER" id="PTHR45962">
    <property type="entry name" value="N-FATTY-ACYL-AMINO ACID SYNTHASE/HYDROLASE PM20D1"/>
    <property type="match status" value="1"/>
</dbReference>
<dbReference type="GO" id="GO:0043605">
    <property type="term" value="P:amide catabolic process"/>
    <property type="evidence" value="ECO:0007669"/>
    <property type="project" value="TreeGrafter"/>
</dbReference>
<dbReference type="GO" id="GO:0006508">
    <property type="term" value="P:proteolysis"/>
    <property type="evidence" value="ECO:0007669"/>
    <property type="project" value="UniProtKB-KW"/>
</dbReference>
<evidence type="ECO:0000313" key="9">
    <source>
        <dbReference type="EMBL" id="CAL4076143.1"/>
    </source>
</evidence>
<dbReference type="Gene3D" id="3.30.70.360">
    <property type="match status" value="1"/>
</dbReference>
<dbReference type="Pfam" id="PF07687">
    <property type="entry name" value="M20_dimer"/>
    <property type="match status" value="1"/>
</dbReference>
<dbReference type="GO" id="GO:0006520">
    <property type="term" value="P:amino acid metabolic process"/>
    <property type="evidence" value="ECO:0007669"/>
    <property type="project" value="TreeGrafter"/>
</dbReference>
<feature type="region of interest" description="Disordered" evidence="7">
    <location>
        <begin position="43"/>
        <end position="74"/>
    </location>
</feature>
<evidence type="ECO:0000256" key="7">
    <source>
        <dbReference type="SAM" id="MobiDB-lite"/>
    </source>
</evidence>
<evidence type="ECO:0000259" key="8">
    <source>
        <dbReference type="Pfam" id="PF07687"/>
    </source>
</evidence>
<evidence type="ECO:0000256" key="6">
    <source>
        <dbReference type="ARBA" id="ARBA00022833"/>
    </source>
</evidence>
<dbReference type="SUPFAM" id="SSF55031">
    <property type="entry name" value="Bacterial exopeptidase dimerisation domain"/>
    <property type="match status" value="1"/>
</dbReference>
<dbReference type="EMBL" id="CAXKWB010005001">
    <property type="protein sequence ID" value="CAL4076143.1"/>
    <property type="molecule type" value="Genomic_DNA"/>
</dbReference>
<accession>A0AAV2QBY8</accession>
<gene>
    <name evidence="9" type="ORF">MNOR_LOCUS10064</name>
</gene>
<organism evidence="9 10">
    <name type="scientific">Meganyctiphanes norvegica</name>
    <name type="common">Northern krill</name>
    <name type="synonym">Thysanopoda norvegica</name>
    <dbReference type="NCBI Taxonomy" id="48144"/>
    <lineage>
        <taxon>Eukaryota</taxon>
        <taxon>Metazoa</taxon>
        <taxon>Ecdysozoa</taxon>
        <taxon>Arthropoda</taxon>
        <taxon>Crustacea</taxon>
        <taxon>Multicrustacea</taxon>
        <taxon>Malacostraca</taxon>
        <taxon>Eumalacostraca</taxon>
        <taxon>Eucarida</taxon>
        <taxon>Euphausiacea</taxon>
        <taxon>Euphausiidae</taxon>
        <taxon>Meganyctiphanes</taxon>
    </lineage>
</organism>
<keyword evidence="6" id="KW-0862">Zinc</keyword>
<dbReference type="Gene3D" id="1.10.150.900">
    <property type="match status" value="1"/>
</dbReference>
<feature type="compositionally biased region" description="Basic and acidic residues" evidence="7">
    <location>
        <begin position="43"/>
        <end position="52"/>
    </location>
</feature>
<evidence type="ECO:0000256" key="4">
    <source>
        <dbReference type="ARBA" id="ARBA00022723"/>
    </source>
</evidence>
<evidence type="ECO:0000313" key="10">
    <source>
        <dbReference type="Proteomes" id="UP001497623"/>
    </source>
</evidence>
<dbReference type="PANTHER" id="PTHR45962:SF1">
    <property type="entry name" value="N-FATTY-ACYL-AMINO ACID SYNTHASE_HYDROLASE PM20D1"/>
    <property type="match status" value="1"/>
</dbReference>
<comment type="caution">
    <text evidence="9">The sequence shown here is derived from an EMBL/GenBank/DDBJ whole genome shotgun (WGS) entry which is preliminary data.</text>
</comment>
<keyword evidence="10" id="KW-1185">Reference proteome</keyword>
<feature type="domain" description="Peptidase M20 dimerisation" evidence="8">
    <location>
        <begin position="262"/>
        <end position="409"/>
    </location>
</feature>
<evidence type="ECO:0000256" key="3">
    <source>
        <dbReference type="ARBA" id="ARBA00022670"/>
    </source>
</evidence>
<sequence length="532" mass="59155">MSAKIIKLKDEAIVQRAVEECVPQGASLQCKARSIFAILMDPAHDPVGPEDRLDPDDPEAREDPDDPSGEFDFEGTYASANALSREHFIDEMEQRHDLDHRVMFNILDAIYQIDEAWKQVLATTIQRTWNKLLDPVLLKEEIATDRNLTSFEGFTNEVPAVVEDNQRMLRTLVQDLNNCGPLGLQVNQEDLLDIDFKSSVDLYANIEFCLLSEVGGSDGARHISAILAERGVSLEFLIDEGMVVLEDIMPGMDVPVACIGVSEKGWMTIKVETSGVGGHSSMPPPAENSAVGQLSAALHKLHQKPQPSQFGKGPEEDMFTYIAPKSSWPYKYVYGNTWLFKPILEAVMSSSRETNAIIRTTTAVTIVQAGVKENVIPTSASAIINHRVHPGQTLEEVLEYDRAVINDPQVKLTVLNQHKPHPVSPYGSQAAGYRLIAANVARFFPGAVTTPSILVGNTDTKHYLNFTQNVYRFMPLRMIKKLISTVHGIDERISVNALRTGIKFYHRFIQTADLEEKAYKSPSVLGMKENEL</sequence>
<dbReference type="InterPro" id="IPR036264">
    <property type="entry name" value="Bact_exopeptidase_dim_dom"/>
</dbReference>
<dbReference type="GO" id="GO:0004046">
    <property type="term" value="F:aminoacylase activity"/>
    <property type="evidence" value="ECO:0007669"/>
    <property type="project" value="UniProtKB-EC"/>
</dbReference>
<dbReference type="AlphaFoldDB" id="A0AAV2QBY8"/>
<name>A0AAV2QBY8_MEGNR</name>
<keyword evidence="3" id="KW-0645">Protease</keyword>
<dbReference type="EC" id="3.5.1.14" evidence="2"/>
<reference evidence="9 10" key="1">
    <citation type="submission" date="2024-05" db="EMBL/GenBank/DDBJ databases">
        <authorList>
            <person name="Wallberg A."/>
        </authorList>
    </citation>
    <scope>NUCLEOTIDE SEQUENCE [LARGE SCALE GENOMIC DNA]</scope>
</reference>
<dbReference type="Proteomes" id="UP001497623">
    <property type="component" value="Unassembled WGS sequence"/>
</dbReference>
<evidence type="ECO:0000256" key="2">
    <source>
        <dbReference type="ARBA" id="ARBA00011913"/>
    </source>
</evidence>
<keyword evidence="4" id="KW-0479">Metal-binding</keyword>
<feature type="non-terminal residue" evidence="9">
    <location>
        <position position="532"/>
    </location>
</feature>
<dbReference type="GO" id="GO:0008233">
    <property type="term" value="F:peptidase activity"/>
    <property type="evidence" value="ECO:0007669"/>
    <property type="project" value="UniProtKB-KW"/>
</dbReference>
<proteinExistence type="inferred from homology"/>
<feature type="compositionally biased region" description="Acidic residues" evidence="7">
    <location>
        <begin position="53"/>
        <end position="73"/>
    </location>
</feature>
<protein>
    <recommendedName>
        <fullName evidence="2">N-acyl-aliphatic-L-amino acid amidohydrolase</fullName>
        <ecNumber evidence="2">3.5.1.14</ecNumber>
    </recommendedName>
</protein>
<keyword evidence="5" id="KW-0378">Hydrolase</keyword>
<evidence type="ECO:0000256" key="5">
    <source>
        <dbReference type="ARBA" id="ARBA00022801"/>
    </source>
</evidence>
<dbReference type="GO" id="GO:0046872">
    <property type="term" value="F:metal ion binding"/>
    <property type="evidence" value="ECO:0007669"/>
    <property type="project" value="UniProtKB-KW"/>
</dbReference>
<dbReference type="InterPro" id="IPR011650">
    <property type="entry name" value="Peptidase_M20_dimer"/>
</dbReference>
<comment type="similarity">
    <text evidence="1">Belongs to the peptidase M20A family.</text>
</comment>
<dbReference type="InterPro" id="IPR047177">
    <property type="entry name" value="Pept_M20A"/>
</dbReference>